<gene>
    <name evidence="8" type="primary">CLCN6</name>
    <name evidence="8" type="synonym">clcn6</name>
</gene>
<feature type="transmembrane region" description="Helical" evidence="7">
    <location>
        <begin position="112"/>
        <end position="133"/>
    </location>
</feature>
<sequence>MACCGNCLCCHCCCRDEDTRTPEELTILGETQDEEDEILPRKDYESLDYDRCINEPYVEVLEEMNNKVGVFVDFFVRLFTQLKFNLVGKSVEECSEKGCLALSLLELLAFNMMFIFIASVLVLIEPVAAGSGIPEIKSYLNGVKIPGIVRLRTFICKAIGVLFTVSGGLFVGKEGPMIHSGAIVGAGLPQFQSITFKKINFDFPYFRSDRDKRDFVSAGAAAGVAAAFGAPIGGTLFSLEEGSSFWNQALTWKVLFCSMSATFTLNFFRSGINYNKWGSFQLPGLLNFGEFKCSDGDKKCHLWTAVDLAFFVLMGVAGGLLGAFFNCINKRLAKYRMRHVHPKAKFVRVLESLLVAMVTTVVIFVASMTLGECRDLASTITNNNTTVSLNEDVINSTIRQFFCPNKTYNDMATLFFNPQEVAIHQLFHQDGETRAVLGSV</sequence>
<dbReference type="Ensembl" id="ENSOKIT00005098769.1">
    <property type="protein sequence ID" value="ENSOKIP00005092452.1"/>
    <property type="gene ID" value="ENSOKIG00005039973.1"/>
</dbReference>
<reference evidence="8" key="2">
    <citation type="submission" date="2025-09" db="UniProtKB">
        <authorList>
            <consortium name="Ensembl"/>
        </authorList>
    </citation>
    <scope>IDENTIFICATION</scope>
</reference>
<evidence type="ECO:0000256" key="6">
    <source>
        <dbReference type="ARBA" id="ARBA00023136"/>
    </source>
</evidence>
<dbReference type="InterPro" id="IPR051280">
    <property type="entry name" value="Cl-channel/antiporter"/>
</dbReference>
<proteinExistence type="predicted"/>
<feature type="transmembrane region" description="Helical" evidence="7">
    <location>
        <begin position="154"/>
        <end position="172"/>
    </location>
</feature>
<evidence type="ECO:0000256" key="7">
    <source>
        <dbReference type="SAM" id="Phobius"/>
    </source>
</evidence>
<dbReference type="Proteomes" id="UP000694557">
    <property type="component" value="Unassembled WGS sequence"/>
</dbReference>
<dbReference type="PANTHER" id="PTHR11689:SF158">
    <property type="entry name" value="H(+)_CL(-) EXCHANGE TRANSPORTER 6"/>
    <property type="match status" value="1"/>
</dbReference>
<dbReference type="PANTHER" id="PTHR11689">
    <property type="entry name" value="CHLORIDE CHANNEL PROTEIN CLC FAMILY MEMBER"/>
    <property type="match status" value="1"/>
</dbReference>
<evidence type="ECO:0000256" key="5">
    <source>
        <dbReference type="ARBA" id="ARBA00023122"/>
    </source>
</evidence>
<protein>
    <submittedName>
        <fullName evidence="8">Chloride voltage-gated channel 6</fullName>
    </submittedName>
</protein>
<dbReference type="AlphaFoldDB" id="A0A8C7N081"/>
<dbReference type="Pfam" id="PF00654">
    <property type="entry name" value="Voltage_CLC"/>
    <property type="match status" value="1"/>
</dbReference>
<dbReference type="Gene3D" id="1.10.3080.10">
    <property type="entry name" value="Clc chloride channel"/>
    <property type="match status" value="1"/>
</dbReference>
<dbReference type="InterPro" id="IPR014743">
    <property type="entry name" value="Cl-channel_core"/>
</dbReference>
<feature type="transmembrane region" description="Helical" evidence="7">
    <location>
        <begin position="308"/>
        <end position="328"/>
    </location>
</feature>
<evidence type="ECO:0000256" key="4">
    <source>
        <dbReference type="ARBA" id="ARBA00022989"/>
    </source>
</evidence>
<feature type="transmembrane region" description="Helical" evidence="7">
    <location>
        <begin position="349"/>
        <end position="370"/>
    </location>
</feature>
<keyword evidence="6 7" id="KW-0472">Membrane</keyword>
<name>A0A8C7N081_ONCKI</name>
<dbReference type="GeneTree" id="ENSGT00940000159291"/>
<dbReference type="PRINTS" id="PR00762">
    <property type="entry name" value="CLCHANNEL"/>
</dbReference>
<organism evidence="8 9">
    <name type="scientific">Oncorhynchus kisutch</name>
    <name type="common">Coho salmon</name>
    <name type="synonym">Salmo kisutch</name>
    <dbReference type="NCBI Taxonomy" id="8019"/>
    <lineage>
        <taxon>Eukaryota</taxon>
        <taxon>Metazoa</taxon>
        <taxon>Chordata</taxon>
        <taxon>Craniata</taxon>
        <taxon>Vertebrata</taxon>
        <taxon>Euteleostomi</taxon>
        <taxon>Actinopterygii</taxon>
        <taxon>Neopterygii</taxon>
        <taxon>Teleostei</taxon>
        <taxon>Protacanthopterygii</taxon>
        <taxon>Salmoniformes</taxon>
        <taxon>Salmonidae</taxon>
        <taxon>Salmoninae</taxon>
        <taxon>Oncorhynchus</taxon>
    </lineage>
</organism>
<keyword evidence="5" id="KW-0129">CBS domain</keyword>
<keyword evidence="9" id="KW-1185">Reference proteome</keyword>
<evidence type="ECO:0000256" key="1">
    <source>
        <dbReference type="ARBA" id="ARBA00004141"/>
    </source>
</evidence>
<keyword evidence="2 7" id="KW-0812">Transmembrane</keyword>
<evidence type="ECO:0000256" key="2">
    <source>
        <dbReference type="ARBA" id="ARBA00022692"/>
    </source>
</evidence>
<accession>A0A8C7N081</accession>
<keyword evidence="3" id="KW-0677">Repeat</keyword>
<reference evidence="8" key="1">
    <citation type="submission" date="2025-08" db="UniProtKB">
        <authorList>
            <consortium name="Ensembl"/>
        </authorList>
    </citation>
    <scope>IDENTIFICATION</scope>
</reference>
<dbReference type="InterPro" id="IPR001807">
    <property type="entry name" value="ClC"/>
</dbReference>
<evidence type="ECO:0000256" key="3">
    <source>
        <dbReference type="ARBA" id="ARBA00022737"/>
    </source>
</evidence>
<dbReference type="GO" id="GO:0015108">
    <property type="term" value="F:chloride transmembrane transporter activity"/>
    <property type="evidence" value="ECO:0007669"/>
    <property type="project" value="InterPro"/>
</dbReference>
<feature type="transmembrane region" description="Helical" evidence="7">
    <location>
        <begin position="215"/>
        <end position="237"/>
    </location>
</feature>
<evidence type="ECO:0000313" key="8">
    <source>
        <dbReference type="Ensembl" id="ENSOKIP00005092452.1"/>
    </source>
</evidence>
<dbReference type="GO" id="GO:0005765">
    <property type="term" value="C:lysosomal membrane"/>
    <property type="evidence" value="ECO:0007669"/>
    <property type="project" value="TreeGrafter"/>
</dbReference>
<keyword evidence="4 7" id="KW-1133">Transmembrane helix</keyword>
<evidence type="ECO:0000313" key="9">
    <source>
        <dbReference type="Proteomes" id="UP000694557"/>
    </source>
</evidence>
<comment type="subcellular location">
    <subcellularLocation>
        <location evidence="1">Membrane</location>
        <topology evidence="1">Multi-pass membrane protein</topology>
    </subcellularLocation>
</comment>
<dbReference type="SUPFAM" id="SSF81340">
    <property type="entry name" value="Clc chloride channel"/>
    <property type="match status" value="1"/>
</dbReference>